<proteinExistence type="predicted"/>
<reference evidence="1" key="1">
    <citation type="journal article" date="2021" name="Proc. Natl. Acad. Sci. U.S.A.">
        <title>A Catalog of Tens of Thousands of Viruses from Human Metagenomes Reveals Hidden Associations with Chronic Diseases.</title>
        <authorList>
            <person name="Tisza M.J."/>
            <person name="Buck C.B."/>
        </authorList>
    </citation>
    <scope>NUCLEOTIDE SEQUENCE</scope>
    <source>
        <strain evidence="1">CtF7F8</strain>
    </source>
</reference>
<sequence>MVNDRSAVIEIGGQEFELVLTTRATKEIAKRYGGLSDLGDKLMQAENFEKAIDEVTYLICLLANQGVEIHNLRYPDDKRQPLTAEFVELMTSPYDLAKYKDAIMQAMYKGTKREIESEETPTKNTQVG</sequence>
<protein>
    <submittedName>
        <fullName evidence="1">Tail assembly chaperone protein</fullName>
    </submittedName>
</protein>
<organism evidence="1">
    <name type="scientific">Siphoviridae sp. ctF7F8</name>
    <dbReference type="NCBI Taxonomy" id="2826211"/>
    <lineage>
        <taxon>Viruses</taxon>
        <taxon>Duplodnaviria</taxon>
        <taxon>Heunggongvirae</taxon>
        <taxon>Uroviricota</taxon>
        <taxon>Caudoviricetes</taxon>
    </lineage>
</organism>
<dbReference type="EMBL" id="BK014917">
    <property type="protein sequence ID" value="DAD82410.1"/>
    <property type="molecule type" value="Genomic_DNA"/>
</dbReference>
<accession>A0A8S5MJJ4</accession>
<name>A0A8S5MJJ4_9CAUD</name>
<evidence type="ECO:0000313" key="1">
    <source>
        <dbReference type="EMBL" id="DAD82410.1"/>
    </source>
</evidence>